<name>A0AAD7BF74_9AGAR</name>
<dbReference type="Proteomes" id="UP001221142">
    <property type="component" value="Unassembled WGS sequence"/>
</dbReference>
<dbReference type="EMBL" id="JARKIF010000018">
    <property type="protein sequence ID" value="KAJ7619336.1"/>
    <property type="molecule type" value="Genomic_DNA"/>
</dbReference>
<dbReference type="InterPro" id="IPR051380">
    <property type="entry name" value="pH-response_reg_palI/RIM9"/>
</dbReference>
<evidence type="ECO:0000313" key="7">
    <source>
        <dbReference type="Proteomes" id="UP001221142"/>
    </source>
</evidence>
<dbReference type="Pfam" id="PF06687">
    <property type="entry name" value="SUR7"/>
    <property type="match status" value="1"/>
</dbReference>
<evidence type="ECO:0000256" key="4">
    <source>
        <dbReference type="ARBA" id="ARBA00023136"/>
    </source>
</evidence>
<keyword evidence="7" id="KW-1185">Reference proteome</keyword>
<proteinExistence type="predicted"/>
<evidence type="ECO:0000256" key="2">
    <source>
        <dbReference type="ARBA" id="ARBA00022692"/>
    </source>
</evidence>
<evidence type="ECO:0000313" key="6">
    <source>
        <dbReference type="EMBL" id="KAJ7619336.1"/>
    </source>
</evidence>
<reference evidence="6" key="1">
    <citation type="submission" date="2023-03" db="EMBL/GenBank/DDBJ databases">
        <title>Massive genome expansion in bonnet fungi (Mycena s.s.) driven by repeated elements and novel gene families across ecological guilds.</title>
        <authorList>
            <consortium name="Lawrence Berkeley National Laboratory"/>
            <person name="Harder C.B."/>
            <person name="Miyauchi S."/>
            <person name="Viragh M."/>
            <person name="Kuo A."/>
            <person name="Thoen E."/>
            <person name="Andreopoulos B."/>
            <person name="Lu D."/>
            <person name="Skrede I."/>
            <person name="Drula E."/>
            <person name="Henrissat B."/>
            <person name="Morin E."/>
            <person name="Kohler A."/>
            <person name="Barry K."/>
            <person name="LaButti K."/>
            <person name="Morin E."/>
            <person name="Salamov A."/>
            <person name="Lipzen A."/>
            <person name="Mereny Z."/>
            <person name="Hegedus B."/>
            <person name="Baldrian P."/>
            <person name="Stursova M."/>
            <person name="Weitz H."/>
            <person name="Taylor A."/>
            <person name="Grigoriev I.V."/>
            <person name="Nagy L.G."/>
            <person name="Martin F."/>
            <person name="Kauserud H."/>
        </authorList>
    </citation>
    <scope>NUCLEOTIDE SEQUENCE</scope>
    <source>
        <strain evidence="6">9284</strain>
    </source>
</reference>
<gene>
    <name evidence="6" type="ORF">FB45DRAFT_930493</name>
</gene>
<comment type="subcellular location">
    <subcellularLocation>
        <location evidence="1">Membrane</location>
        <topology evidence="1">Multi-pass membrane protein</topology>
    </subcellularLocation>
</comment>
<dbReference type="AlphaFoldDB" id="A0AAD7BF74"/>
<evidence type="ECO:0000256" key="5">
    <source>
        <dbReference type="SAM" id="Phobius"/>
    </source>
</evidence>
<keyword evidence="4 5" id="KW-0472">Membrane</keyword>
<dbReference type="PANTHER" id="PTHR28013:SF3">
    <property type="entry name" value="PROTEIN DCV1-RELATED"/>
    <property type="match status" value="1"/>
</dbReference>
<dbReference type="GO" id="GO:0032153">
    <property type="term" value="C:cell division site"/>
    <property type="evidence" value="ECO:0007669"/>
    <property type="project" value="TreeGrafter"/>
</dbReference>
<keyword evidence="3 5" id="KW-1133">Transmembrane helix</keyword>
<comment type="caution">
    <text evidence="6">The sequence shown here is derived from an EMBL/GenBank/DDBJ whole genome shotgun (WGS) entry which is preliminary data.</text>
</comment>
<dbReference type="GO" id="GO:0035838">
    <property type="term" value="C:growing cell tip"/>
    <property type="evidence" value="ECO:0007669"/>
    <property type="project" value="TreeGrafter"/>
</dbReference>
<feature type="transmembrane region" description="Helical" evidence="5">
    <location>
        <begin position="126"/>
        <end position="149"/>
    </location>
</feature>
<feature type="transmembrane region" description="Helical" evidence="5">
    <location>
        <begin position="100"/>
        <end position="119"/>
    </location>
</feature>
<keyword evidence="2 5" id="KW-0812">Transmembrane</keyword>
<feature type="transmembrane region" description="Helical" evidence="5">
    <location>
        <begin position="169"/>
        <end position="192"/>
    </location>
</feature>
<protein>
    <recommendedName>
        <fullName evidence="8">Pali-domain-containing protein</fullName>
    </recommendedName>
</protein>
<dbReference type="PANTHER" id="PTHR28013">
    <property type="entry name" value="PROTEIN DCV1-RELATED"/>
    <property type="match status" value="1"/>
</dbReference>
<evidence type="ECO:0000256" key="3">
    <source>
        <dbReference type="ARBA" id="ARBA00022989"/>
    </source>
</evidence>
<organism evidence="6 7">
    <name type="scientific">Roridomyces roridus</name>
    <dbReference type="NCBI Taxonomy" id="1738132"/>
    <lineage>
        <taxon>Eukaryota</taxon>
        <taxon>Fungi</taxon>
        <taxon>Dikarya</taxon>
        <taxon>Basidiomycota</taxon>
        <taxon>Agaricomycotina</taxon>
        <taxon>Agaricomycetes</taxon>
        <taxon>Agaricomycetidae</taxon>
        <taxon>Agaricales</taxon>
        <taxon>Marasmiineae</taxon>
        <taxon>Mycenaceae</taxon>
        <taxon>Roridomyces</taxon>
    </lineage>
</organism>
<evidence type="ECO:0000256" key="1">
    <source>
        <dbReference type="ARBA" id="ARBA00004141"/>
    </source>
</evidence>
<evidence type="ECO:0008006" key="8">
    <source>
        <dbReference type="Google" id="ProtNLM"/>
    </source>
</evidence>
<dbReference type="InterPro" id="IPR009571">
    <property type="entry name" value="SUR7/Rim9-like_fungi"/>
</dbReference>
<accession>A0AAD7BF74</accession>
<sequence>MPGLFPIHVGTFLIFSAMVLLIVASISAPTVARIDFLSIPLNNGSSVNFGALGFCIRDAAGNSCTPHGVGYKIANEIAALGIDPFNNAQSTSLHGLTQGFILHPIAAGVAALAFLMAAISHRIGYIFASLVAFLAFLISLVAMIIDFIAFGSVRHHVRDNGGNASWGNAIWMVVAATIVLFFASIATCFACVTARRHHRNRKLAPTY</sequence>
<feature type="transmembrane region" description="Helical" evidence="5">
    <location>
        <begin position="12"/>
        <end position="32"/>
    </location>
</feature>
<dbReference type="GO" id="GO:0005886">
    <property type="term" value="C:plasma membrane"/>
    <property type="evidence" value="ECO:0007669"/>
    <property type="project" value="InterPro"/>
</dbReference>